<dbReference type="InterPro" id="IPR019811">
    <property type="entry name" value="HDH_CS"/>
</dbReference>
<dbReference type="PANTHER" id="PTHR43331:SF1">
    <property type="entry name" value="HOMOSERINE DEHYDROGENASE"/>
    <property type="match status" value="1"/>
</dbReference>
<dbReference type="Gene3D" id="3.40.50.720">
    <property type="entry name" value="NAD(P)-binding Rossmann-like Domain"/>
    <property type="match status" value="1"/>
</dbReference>
<feature type="domain" description="ACT" evidence="22">
    <location>
        <begin position="353"/>
        <end position="426"/>
    </location>
</feature>
<dbReference type="InterPro" id="IPR002912">
    <property type="entry name" value="ACT_dom"/>
</dbReference>
<dbReference type="UniPathway" id="UPA00050">
    <property type="reaction ID" value="UER00063"/>
</dbReference>
<dbReference type="KEGG" id="shaw:CEB94_27950"/>
<dbReference type="EC" id="1.1.1.3" evidence="5 20"/>
<dbReference type="Gene3D" id="3.30.360.10">
    <property type="entry name" value="Dihydrodipicolinate Reductase, domain 2"/>
    <property type="match status" value="1"/>
</dbReference>
<evidence type="ECO:0000313" key="24">
    <source>
        <dbReference type="Proteomes" id="UP000495940"/>
    </source>
</evidence>
<dbReference type="InterPro" id="IPR016204">
    <property type="entry name" value="HDH"/>
</dbReference>
<evidence type="ECO:0000256" key="17">
    <source>
        <dbReference type="ARBA" id="ARBA00049031"/>
    </source>
</evidence>
<dbReference type="Pfam" id="PF01842">
    <property type="entry name" value="ACT"/>
    <property type="match status" value="1"/>
</dbReference>
<comment type="cofactor">
    <cofactor evidence="1">
        <name>a metal cation</name>
        <dbReference type="ChEBI" id="CHEBI:25213"/>
    </cofactor>
</comment>
<keyword evidence="9" id="KW-0479">Metal-binding</keyword>
<evidence type="ECO:0000256" key="21">
    <source>
        <dbReference type="RuleBase" id="RU004171"/>
    </source>
</evidence>
<dbReference type="InterPro" id="IPR001342">
    <property type="entry name" value="HDH_cat"/>
</dbReference>
<dbReference type="GO" id="GO:0009086">
    <property type="term" value="P:methionine biosynthetic process"/>
    <property type="evidence" value="ECO:0007669"/>
    <property type="project" value="UniProtKB-KW"/>
</dbReference>
<keyword evidence="7 20" id="KW-0028">Amino-acid biosynthesis</keyword>
<evidence type="ECO:0000256" key="2">
    <source>
        <dbReference type="ARBA" id="ARBA00005056"/>
    </source>
</evidence>
<dbReference type="GO" id="GO:0009088">
    <property type="term" value="P:threonine biosynthetic process"/>
    <property type="evidence" value="ECO:0007669"/>
    <property type="project" value="UniProtKB-UniPathway"/>
</dbReference>
<comment type="similarity">
    <text evidence="4 21">Belongs to the homoserine dehydrogenase family.</text>
</comment>
<dbReference type="Pfam" id="PF00742">
    <property type="entry name" value="Homoserine_dh"/>
    <property type="match status" value="1"/>
</dbReference>
<evidence type="ECO:0000256" key="20">
    <source>
        <dbReference type="RuleBase" id="RU000579"/>
    </source>
</evidence>
<dbReference type="PANTHER" id="PTHR43331">
    <property type="entry name" value="HOMOSERINE DEHYDROGENASE"/>
    <property type="match status" value="1"/>
</dbReference>
<evidence type="ECO:0000256" key="14">
    <source>
        <dbReference type="ARBA" id="ARBA00023167"/>
    </source>
</evidence>
<dbReference type="Gene3D" id="3.30.70.260">
    <property type="match status" value="1"/>
</dbReference>
<name>A0A6G5RJJ0_9ACTN</name>
<dbReference type="UniPathway" id="UPA00051">
    <property type="reaction ID" value="UER00465"/>
</dbReference>
<comment type="function">
    <text evidence="15">Catalyzes the conversion of L-aspartate-beta-semialdehyde (L-Asa) to L-homoserine (L-Hse), the third step in the biosynthesis of threonine and methionine from aspartate.</text>
</comment>
<evidence type="ECO:0000256" key="7">
    <source>
        <dbReference type="ARBA" id="ARBA00022605"/>
    </source>
</evidence>
<feature type="binding site" evidence="19">
    <location>
        <position position="107"/>
    </location>
    <ligand>
        <name>NADPH</name>
        <dbReference type="ChEBI" id="CHEBI:57783"/>
    </ligand>
</feature>
<evidence type="ECO:0000256" key="8">
    <source>
        <dbReference type="ARBA" id="ARBA00022697"/>
    </source>
</evidence>
<keyword evidence="12" id="KW-0520">NAD</keyword>
<organism evidence="23 24">
    <name type="scientific">Streptomyces hawaiiensis</name>
    <dbReference type="NCBI Taxonomy" id="67305"/>
    <lineage>
        <taxon>Bacteria</taxon>
        <taxon>Bacillati</taxon>
        <taxon>Actinomycetota</taxon>
        <taxon>Actinomycetes</taxon>
        <taxon>Kitasatosporales</taxon>
        <taxon>Streptomycetaceae</taxon>
        <taxon>Streptomyces</taxon>
    </lineage>
</organism>
<dbReference type="InterPro" id="IPR045865">
    <property type="entry name" value="ACT-like_dom_sf"/>
</dbReference>
<dbReference type="GO" id="GO:0046872">
    <property type="term" value="F:metal ion binding"/>
    <property type="evidence" value="ECO:0007669"/>
    <property type="project" value="UniProtKB-KW"/>
</dbReference>
<sequence>MMRTRPLKVALLGCGVVGSEVARIMTTHADDLTARIGAPVELAGVAVRRPDRVREGIDPALVTTDATALVKRGDIDVVVEVIGGIEPARTLITTAFEHGASVVSANKALLAQDGADLHAVAEQHDKDLYYEAAVAGAIPLIRPLRESLAGDKINRVMGIVNGTTNFILDKMDSTGAGYQEALDEATALGYAEADPTADVEGFDAAAKAAILAGIAFHTRVRLDDVYREGMAEVTAADFASAKEMGCTIKLLAICERAEDGASVTARVHPAMIPLSHPLASVRGAYNAVFVESDAAGQLMFYGPGAGGSPTASAVLGDLVAVCRNRLSGATGPGDSAYAALPVSPMGDVVTRYHISLDVADKPGVLAQVATVFAEHGVSIDTVRQSGKDGEASLVVVTHRASDAALTGTVEALRKLDTVRGVASIMRVEGE</sequence>
<comment type="pathway">
    <text evidence="2 20">Amino-acid biosynthesis; L-threonine biosynthesis; L-threonine from L-aspartate: step 3/5.</text>
</comment>
<evidence type="ECO:0000256" key="5">
    <source>
        <dbReference type="ARBA" id="ARBA00013213"/>
    </source>
</evidence>
<dbReference type="InterPro" id="IPR036291">
    <property type="entry name" value="NAD(P)-bd_dom_sf"/>
</dbReference>
<keyword evidence="13" id="KW-0915">Sodium</keyword>
<reference evidence="23 24" key="1">
    <citation type="submission" date="2017-06" db="EMBL/GenBank/DDBJ databases">
        <title>Complete Genome Sequence of Streptomyces hawaiiensis NRRL 15010 and insights into acyldepsipeptides biosynthesis.</title>
        <authorList>
            <person name="Mariita R.M."/>
            <person name="Sello J.K."/>
        </authorList>
    </citation>
    <scope>NUCLEOTIDE SEQUENCE [LARGE SCALE GENOMIC DNA]</scope>
    <source>
        <strain evidence="23 24">ATCC 12236</strain>
    </source>
</reference>
<evidence type="ECO:0000256" key="1">
    <source>
        <dbReference type="ARBA" id="ARBA00001920"/>
    </source>
</evidence>
<evidence type="ECO:0000256" key="12">
    <source>
        <dbReference type="ARBA" id="ARBA00023027"/>
    </source>
</evidence>
<dbReference type="EMBL" id="CP021978">
    <property type="protein sequence ID" value="QCD58243.1"/>
    <property type="molecule type" value="Genomic_DNA"/>
</dbReference>
<dbReference type="RefSeq" id="WP_175434748.1">
    <property type="nucleotide sequence ID" value="NZ_CP021978.1"/>
</dbReference>
<dbReference type="SUPFAM" id="SSF55021">
    <property type="entry name" value="ACT-like"/>
    <property type="match status" value="1"/>
</dbReference>
<dbReference type="PROSITE" id="PS01042">
    <property type="entry name" value="HOMOSER_DHGENASE"/>
    <property type="match status" value="1"/>
</dbReference>
<evidence type="ECO:0000259" key="22">
    <source>
        <dbReference type="PROSITE" id="PS51671"/>
    </source>
</evidence>
<evidence type="ECO:0000256" key="10">
    <source>
        <dbReference type="ARBA" id="ARBA00022857"/>
    </source>
</evidence>
<gene>
    <name evidence="23" type="ORF">CEB94_27950</name>
</gene>
<dbReference type="FunFam" id="3.40.50.720:FF:000062">
    <property type="entry name" value="Homoserine dehydrogenase"/>
    <property type="match status" value="1"/>
</dbReference>
<keyword evidence="14 20" id="KW-0486">Methionine biosynthesis</keyword>
<keyword evidence="10 19" id="KW-0521">NADP</keyword>
<evidence type="ECO:0000256" key="11">
    <source>
        <dbReference type="ARBA" id="ARBA00023002"/>
    </source>
</evidence>
<dbReference type="FunFam" id="3.30.70.260:FF:000026">
    <property type="entry name" value="Homoserine dehydrogenase"/>
    <property type="match status" value="1"/>
</dbReference>
<dbReference type="PIRSF" id="PIRSF000098">
    <property type="entry name" value="Homoser_dehydrog"/>
    <property type="match status" value="1"/>
</dbReference>
<dbReference type="CDD" id="cd04881">
    <property type="entry name" value="ACT_HSDH-Hom"/>
    <property type="match status" value="1"/>
</dbReference>
<dbReference type="Pfam" id="PF03447">
    <property type="entry name" value="NAD_binding_3"/>
    <property type="match status" value="1"/>
</dbReference>
<keyword evidence="24" id="KW-1185">Reference proteome</keyword>
<dbReference type="FunFam" id="3.30.360.10:FF:000005">
    <property type="entry name" value="Homoserine dehydrogenase"/>
    <property type="match status" value="1"/>
</dbReference>
<evidence type="ECO:0000256" key="16">
    <source>
        <dbReference type="ARBA" id="ARBA00048841"/>
    </source>
</evidence>
<feature type="active site" description="Proton donor" evidence="18">
    <location>
        <position position="207"/>
    </location>
</feature>
<feature type="binding site" evidence="19">
    <location>
        <begin position="12"/>
        <end position="19"/>
    </location>
    <ligand>
        <name>NADP(+)</name>
        <dbReference type="ChEBI" id="CHEBI:58349"/>
    </ligand>
</feature>
<keyword evidence="8 20" id="KW-0791">Threonine biosynthesis</keyword>
<evidence type="ECO:0000256" key="13">
    <source>
        <dbReference type="ARBA" id="ARBA00023053"/>
    </source>
</evidence>
<comment type="catalytic activity">
    <reaction evidence="17">
        <text>L-homoserine + NAD(+) = L-aspartate 4-semialdehyde + NADH + H(+)</text>
        <dbReference type="Rhea" id="RHEA:15757"/>
        <dbReference type="ChEBI" id="CHEBI:15378"/>
        <dbReference type="ChEBI" id="CHEBI:57476"/>
        <dbReference type="ChEBI" id="CHEBI:57540"/>
        <dbReference type="ChEBI" id="CHEBI:57945"/>
        <dbReference type="ChEBI" id="CHEBI:537519"/>
        <dbReference type="EC" id="1.1.1.3"/>
    </reaction>
    <physiologicalReaction direction="right-to-left" evidence="17">
        <dbReference type="Rhea" id="RHEA:15759"/>
    </physiologicalReaction>
</comment>
<proteinExistence type="inferred from homology"/>
<comment type="pathway">
    <text evidence="3 20">Amino-acid biosynthesis; L-methionine biosynthesis via de novo pathway; L-homoserine from L-aspartate: step 3/3.</text>
</comment>
<evidence type="ECO:0000256" key="4">
    <source>
        <dbReference type="ARBA" id="ARBA00006753"/>
    </source>
</evidence>
<keyword evidence="11 20" id="KW-0560">Oxidoreductase</keyword>
<evidence type="ECO:0000256" key="9">
    <source>
        <dbReference type="ARBA" id="ARBA00022723"/>
    </source>
</evidence>
<dbReference type="Proteomes" id="UP000495940">
    <property type="component" value="Chromosome"/>
</dbReference>
<evidence type="ECO:0000256" key="18">
    <source>
        <dbReference type="PIRSR" id="PIRSR000098-1"/>
    </source>
</evidence>
<dbReference type="SUPFAM" id="SSF55347">
    <property type="entry name" value="Glyceraldehyde-3-phosphate dehydrogenase-like, C-terminal domain"/>
    <property type="match status" value="1"/>
</dbReference>
<dbReference type="GO" id="GO:0004412">
    <property type="term" value="F:homoserine dehydrogenase activity"/>
    <property type="evidence" value="ECO:0007669"/>
    <property type="project" value="UniProtKB-EC"/>
</dbReference>
<dbReference type="AlphaFoldDB" id="A0A6G5RJJ0"/>
<feature type="binding site" evidence="19">
    <location>
        <position position="192"/>
    </location>
    <ligand>
        <name>L-homoserine</name>
        <dbReference type="ChEBI" id="CHEBI:57476"/>
    </ligand>
</feature>
<evidence type="ECO:0000313" key="23">
    <source>
        <dbReference type="EMBL" id="QCD58243.1"/>
    </source>
</evidence>
<evidence type="ECO:0000256" key="19">
    <source>
        <dbReference type="PIRSR" id="PIRSR000098-2"/>
    </source>
</evidence>
<dbReference type="SUPFAM" id="SSF51735">
    <property type="entry name" value="NAD(P)-binding Rossmann-fold domains"/>
    <property type="match status" value="1"/>
</dbReference>
<dbReference type="NCBIfam" id="NF004976">
    <property type="entry name" value="PRK06349.1"/>
    <property type="match status" value="1"/>
</dbReference>
<dbReference type="PROSITE" id="PS51671">
    <property type="entry name" value="ACT"/>
    <property type="match status" value="1"/>
</dbReference>
<evidence type="ECO:0000256" key="3">
    <source>
        <dbReference type="ARBA" id="ARBA00005062"/>
    </source>
</evidence>
<comment type="catalytic activity">
    <reaction evidence="16">
        <text>L-homoserine + NADP(+) = L-aspartate 4-semialdehyde + NADPH + H(+)</text>
        <dbReference type="Rhea" id="RHEA:15761"/>
        <dbReference type="ChEBI" id="CHEBI:15378"/>
        <dbReference type="ChEBI" id="CHEBI:57476"/>
        <dbReference type="ChEBI" id="CHEBI:57783"/>
        <dbReference type="ChEBI" id="CHEBI:58349"/>
        <dbReference type="ChEBI" id="CHEBI:537519"/>
        <dbReference type="EC" id="1.1.1.3"/>
    </reaction>
    <physiologicalReaction direction="right-to-left" evidence="16">
        <dbReference type="Rhea" id="RHEA:15763"/>
    </physiologicalReaction>
</comment>
<dbReference type="InterPro" id="IPR005106">
    <property type="entry name" value="Asp/hSer_DH_NAD-bd"/>
</dbReference>
<evidence type="ECO:0000256" key="15">
    <source>
        <dbReference type="ARBA" id="ARBA00044930"/>
    </source>
</evidence>
<protein>
    <recommendedName>
        <fullName evidence="6 20">Homoserine dehydrogenase</fullName>
        <ecNumber evidence="5 20">1.1.1.3</ecNumber>
    </recommendedName>
</protein>
<accession>A0A6G5RJJ0</accession>
<evidence type="ECO:0000256" key="6">
    <source>
        <dbReference type="ARBA" id="ARBA00013376"/>
    </source>
</evidence>
<dbReference type="GO" id="GO:0050661">
    <property type="term" value="F:NADP binding"/>
    <property type="evidence" value="ECO:0007669"/>
    <property type="project" value="InterPro"/>
</dbReference>